<protein>
    <submittedName>
        <fullName evidence="1">Uncharacterized protein</fullName>
    </submittedName>
</protein>
<proteinExistence type="predicted"/>
<name>A0AA44WK29_VERDA</name>
<dbReference type="EMBL" id="MPSH01000010">
    <property type="protein sequence ID" value="PNH32921.1"/>
    <property type="molecule type" value="Genomic_DNA"/>
</dbReference>
<evidence type="ECO:0000313" key="2">
    <source>
        <dbReference type="Proteomes" id="UP000236305"/>
    </source>
</evidence>
<gene>
    <name evidence="1" type="ORF">BJF96_g3630</name>
</gene>
<reference evidence="1 2" key="1">
    <citation type="submission" date="2017-12" db="EMBL/GenBank/DDBJ databases">
        <title>Comparative genomics yields insights into virulence evolution of Verticillium dahliae.</title>
        <authorList>
            <person name="Fan R."/>
            <person name="Armitage A.D."/>
            <person name="Cascant-Lopez E."/>
            <person name="Sobczyk M."/>
            <person name="Cockerton H.M."/>
            <person name="Harrison R.J."/>
        </authorList>
    </citation>
    <scope>NUCLEOTIDE SEQUENCE [LARGE SCALE GENOMIC DNA]</scope>
    <source>
        <strain evidence="1 2">12008</strain>
    </source>
</reference>
<accession>A0AA44WK29</accession>
<evidence type="ECO:0000313" key="1">
    <source>
        <dbReference type="EMBL" id="PNH32921.1"/>
    </source>
</evidence>
<dbReference type="AlphaFoldDB" id="A0AA44WK29"/>
<dbReference type="Proteomes" id="UP000236305">
    <property type="component" value="Unassembled WGS sequence"/>
</dbReference>
<sequence>MKRKPLLNKRQKHPQQLVSVTNNAVQAANTGFRSQIRHRNLFEIFQLLADFFAAAPDTKRFEKVGILSIINMNSTWQPDKHVLRPVVVYLDL</sequence>
<organism evidence="1 2">
    <name type="scientific">Verticillium dahliae</name>
    <name type="common">Verticillium wilt</name>
    <dbReference type="NCBI Taxonomy" id="27337"/>
    <lineage>
        <taxon>Eukaryota</taxon>
        <taxon>Fungi</taxon>
        <taxon>Dikarya</taxon>
        <taxon>Ascomycota</taxon>
        <taxon>Pezizomycotina</taxon>
        <taxon>Sordariomycetes</taxon>
        <taxon>Hypocreomycetidae</taxon>
        <taxon>Glomerellales</taxon>
        <taxon>Plectosphaerellaceae</taxon>
        <taxon>Verticillium</taxon>
    </lineage>
</organism>
<comment type="caution">
    <text evidence="1">The sequence shown here is derived from an EMBL/GenBank/DDBJ whole genome shotgun (WGS) entry which is preliminary data.</text>
</comment>